<reference evidence="11" key="1">
    <citation type="journal article" date="2019" name="Int. J. Syst. Evol. Microbiol.">
        <title>The Global Catalogue of Microorganisms (GCM) 10K type strain sequencing project: providing services to taxonomists for standard genome sequencing and annotation.</title>
        <authorList>
            <consortium name="The Broad Institute Genomics Platform"/>
            <consortium name="The Broad Institute Genome Sequencing Center for Infectious Disease"/>
            <person name="Wu L."/>
            <person name="Ma J."/>
        </authorList>
    </citation>
    <scope>NUCLEOTIDE SEQUENCE [LARGE SCALE GENOMIC DNA]</scope>
    <source>
        <strain evidence="11">CCUG 60527</strain>
    </source>
</reference>
<keyword evidence="11" id="KW-1185">Reference proteome</keyword>
<evidence type="ECO:0000313" key="11">
    <source>
        <dbReference type="Proteomes" id="UP001597062"/>
    </source>
</evidence>
<organism evidence="10 11">
    <name type="scientific">Tenacibaculum geojense</name>
    <dbReference type="NCBI Taxonomy" id="915352"/>
    <lineage>
        <taxon>Bacteria</taxon>
        <taxon>Pseudomonadati</taxon>
        <taxon>Bacteroidota</taxon>
        <taxon>Flavobacteriia</taxon>
        <taxon>Flavobacteriales</taxon>
        <taxon>Flavobacteriaceae</taxon>
        <taxon>Tenacibaculum</taxon>
    </lineage>
</organism>
<evidence type="ECO:0000256" key="5">
    <source>
        <dbReference type="ARBA" id="ARBA00022801"/>
    </source>
</evidence>
<evidence type="ECO:0000256" key="7">
    <source>
        <dbReference type="ARBA" id="ARBA00023049"/>
    </source>
</evidence>
<keyword evidence="3" id="KW-0645">Protease</keyword>
<dbReference type="Gene3D" id="3.10.450.350">
    <property type="match status" value="1"/>
</dbReference>
<evidence type="ECO:0000256" key="3">
    <source>
        <dbReference type="ARBA" id="ARBA00022670"/>
    </source>
</evidence>
<dbReference type="CDD" id="cd12797">
    <property type="entry name" value="M23_peptidase"/>
    <property type="match status" value="1"/>
</dbReference>
<keyword evidence="6" id="KW-0862">Zinc</keyword>
<gene>
    <name evidence="10" type="ORF">ACFQ1U_12000</name>
</gene>
<feature type="domain" description="M23ase beta-sheet core" evidence="8">
    <location>
        <begin position="281"/>
        <end position="375"/>
    </location>
</feature>
<dbReference type="Pfam" id="PF01551">
    <property type="entry name" value="Peptidase_M23"/>
    <property type="match status" value="1"/>
</dbReference>
<dbReference type="Pfam" id="PF19425">
    <property type="entry name" value="Csd3_N2"/>
    <property type="match status" value="1"/>
</dbReference>
<dbReference type="InterPro" id="IPR045834">
    <property type="entry name" value="Csd3_N2"/>
</dbReference>
<dbReference type="EMBL" id="JBHTJR010000051">
    <property type="protein sequence ID" value="MFD0993929.1"/>
    <property type="molecule type" value="Genomic_DNA"/>
</dbReference>
<evidence type="ECO:0000313" key="10">
    <source>
        <dbReference type="EMBL" id="MFD0993929.1"/>
    </source>
</evidence>
<name>A0ABW3JV29_9FLAO</name>
<keyword evidence="7" id="KW-0482">Metalloprotease</keyword>
<keyword evidence="4" id="KW-0479">Metal-binding</keyword>
<evidence type="ECO:0000259" key="9">
    <source>
        <dbReference type="Pfam" id="PF19425"/>
    </source>
</evidence>
<keyword evidence="5" id="KW-0378">Hydrolase</keyword>
<accession>A0ABW3JV29</accession>
<feature type="domain" description="Csd3-like second N-terminal" evidence="9">
    <location>
        <begin position="144"/>
        <end position="267"/>
    </location>
</feature>
<dbReference type="InterPro" id="IPR050570">
    <property type="entry name" value="Cell_wall_metabolism_enzyme"/>
</dbReference>
<evidence type="ECO:0000256" key="1">
    <source>
        <dbReference type="ARBA" id="ARBA00001947"/>
    </source>
</evidence>
<dbReference type="Proteomes" id="UP001597062">
    <property type="component" value="Unassembled WGS sequence"/>
</dbReference>
<dbReference type="RefSeq" id="WP_386108681.1">
    <property type="nucleotide sequence ID" value="NZ_JBHTJR010000051.1"/>
</dbReference>
<comment type="caution">
    <text evidence="10">The sequence shown here is derived from an EMBL/GenBank/DDBJ whole genome shotgun (WGS) entry which is preliminary data.</text>
</comment>
<dbReference type="PANTHER" id="PTHR21666:SF288">
    <property type="entry name" value="CELL DIVISION PROTEIN YTFB"/>
    <property type="match status" value="1"/>
</dbReference>
<proteinExistence type="predicted"/>
<dbReference type="PROSITE" id="PS51257">
    <property type="entry name" value="PROKAR_LIPOPROTEIN"/>
    <property type="match status" value="1"/>
</dbReference>
<dbReference type="Gene3D" id="2.70.70.10">
    <property type="entry name" value="Glucose Permease (Domain IIA)"/>
    <property type="match status" value="1"/>
</dbReference>
<evidence type="ECO:0000256" key="4">
    <source>
        <dbReference type="ARBA" id="ARBA00022723"/>
    </source>
</evidence>
<sequence>MKLKIVIPSLIIFFLFACKEEEKIAIETVVKEVKPKPTIKYGFNFDNYKVINDTIQNGESFGIILDRHHVMYPKINEIATTIKDTFDVRRVRSGKAYTILASKDTLEQAKVFIYKHNRVSSTIIDFKDSIIKAYTYKKPIKLVEREVAGKIIYNFSEAMDTLGLRPSLANTVADIYSWTVDFYRLQKDDTFKLIFDEKFINDTISVGYGKIKAAVFNHNGKELYAYRYVADSILKIPEYYDDKAGLLRRQFLKSPIKFQYRISSRYNLRRRIKLYGNKIRPHRGTDFAAAYGTPIMTTASGTVIESARRGGNGNYVKVRHNGTYTTQYLHMKRRKVRVGEYVKQGDIIGWVGMTGNTSGPHVCYRFWKNGREVDPFREDLPSAEPMEDSLKPKFFEFIKPLKHQLDNIALPTEQKELIVPQEILATH</sequence>
<comment type="cofactor">
    <cofactor evidence="1">
        <name>Zn(2+)</name>
        <dbReference type="ChEBI" id="CHEBI:29105"/>
    </cofactor>
</comment>
<dbReference type="PANTHER" id="PTHR21666">
    <property type="entry name" value="PEPTIDASE-RELATED"/>
    <property type="match status" value="1"/>
</dbReference>
<dbReference type="InterPro" id="IPR011055">
    <property type="entry name" value="Dup_hybrid_motif"/>
</dbReference>
<dbReference type="InterPro" id="IPR016047">
    <property type="entry name" value="M23ase_b-sheet_dom"/>
</dbReference>
<dbReference type="SUPFAM" id="SSF51261">
    <property type="entry name" value="Duplicated hybrid motif"/>
    <property type="match status" value="1"/>
</dbReference>
<evidence type="ECO:0000259" key="8">
    <source>
        <dbReference type="Pfam" id="PF01551"/>
    </source>
</evidence>
<comment type="subcellular location">
    <subcellularLocation>
        <location evidence="2">Cell envelope</location>
    </subcellularLocation>
</comment>
<evidence type="ECO:0000256" key="6">
    <source>
        <dbReference type="ARBA" id="ARBA00022833"/>
    </source>
</evidence>
<protein>
    <submittedName>
        <fullName evidence="10">Peptidoglycan DD-metalloendopeptidase family protein</fullName>
    </submittedName>
</protein>
<evidence type="ECO:0000256" key="2">
    <source>
        <dbReference type="ARBA" id="ARBA00004196"/>
    </source>
</evidence>